<dbReference type="AlphaFoldDB" id="A2SJ33"/>
<evidence type="ECO:0000256" key="2">
    <source>
        <dbReference type="ARBA" id="ARBA00012553"/>
    </source>
</evidence>
<gene>
    <name evidence="8" type="ordered locus">Mpe_A2618</name>
</gene>
<dbReference type="PIRSF" id="PIRSF015957">
    <property type="entry name" value="UCP015957"/>
    <property type="match status" value="1"/>
</dbReference>
<feature type="active site" description="Proton acceptor" evidence="7">
    <location>
        <position position="87"/>
    </location>
</feature>
<dbReference type="EC" id="4.2.3.153" evidence="2"/>
<evidence type="ECO:0000256" key="5">
    <source>
        <dbReference type="ARBA" id="ARBA00032523"/>
    </source>
</evidence>
<dbReference type="RefSeq" id="WP_011830202.1">
    <property type="nucleotide sequence ID" value="NC_008825.1"/>
</dbReference>
<evidence type="ECO:0000256" key="1">
    <source>
        <dbReference type="ARBA" id="ARBA00003810"/>
    </source>
</evidence>
<dbReference type="STRING" id="420662.Mpe_A2618"/>
<proteinExistence type="predicted"/>
<dbReference type="Pfam" id="PF04476">
    <property type="entry name" value="4HFCP_synth"/>
    <property type="match status" value="1"/>
</dbReference>
<dbReference type="eggNOG" id="COG1891">
    <property type="taxonomic scope" value="Bacteria"/>
</dbReference>
<evidence type="ECO:0000256" key="7">
    <source>
        <dbReference type="PIRSR" id="PIRSR015957-1"/>
    </source>
</evidence>
<comment type="catalytic activity">
    <reaction evidence="6">
        <text>2 D-glyceraldehyde 3-phosphate = 4-(hydroxymethyl)-2-furancarboxaldehyde phosphate + phosphate + 2 H2O</text>
        <dbReference type="Rhea" id="RHEA:43536"/>
        <dbReference type="ChEBI" id="CHEBI:15377"/>
        <dbReference type="ChEBI" id="CHEBI:43474"/>
        <dbReference type="ChEBI" id="CHEBI:59776"/>
        <dbReference type="ChEBI" id="CHEBI:83407"/>
        <dbReference type="EC" id="4.2.3.153"/>
    </reaction>
</comment>
<organism evidence="8 9">
    <name type="scientific">Methylibium petroleiphilum (strain ATCC BAA-1232 / LMG 22953 / PM1)</name>
    <dbReference type="NCBI Taxonomy" id="420662"/>
    <lineage>
        <taxon>Bacteria</taxon>
        <taxon>Pseudomonadati</taxon>
        <taxon>Pseudomonadota</taxon>
        <taxon>Betaproteobacteria</taxon>
        <taxon>Burkholderiales</taxon>
        <taxon>Sphaerotilaceae</taxon>
        <taxon>Methylibium</taxon>
    </lineage>
</organism>
<dbReference type="KEGG" id="mpt:Mpe_A2618"/>
<feature type="active site" description="Schiff-base intermediate with substrate" evidence="7">
    <location>
        <position position="27"/>
    </location>
</feature>
<dbReference type="EMBL" id="CP000555">
    <property type="protein sequence ID" value="ABM95572.1"/>
    <property type="molecule type" value="Genomic_DNA"/>
</dbReference>
<evidence type="ECO:0000256" key="4">
    <source>
        <dbReference type="ARBA" id="ARBA00023270"/>
    </source>
</evidence>
<evidence type="ECO:0000256" key="6">
    <source>
        <dbReference type="ARBA" id="ARBA00047628"/>
    </source>
</evidence>
<name>A2SJ33_METPP</name>
<keyword evidence="4" id="KW-0704">Schiff base</keyword>
<dbReference type="SUPFAM" id="SSF51366">
    <property type="entry name" value="Ribulose-phoshate binding barrel"/>
    <property type="match status" value="1"/>
</dbReference>
<evidence type="ECO:0000256" key="3">
    <source>
        <dbReference type="ARBA" id="ARBA00023239"/>
    </source>
</evidence>
<reference evidence="8 9" key="1">
    <citation type="journal article" date="2007" name="J. Bacteriol.">
        <title>Whole-genome analysis of the methyl tert-butyl ether-degrading beta-proteobacterium Methylibium petroleiphilum PM1.</title>
        <authorList>
            <person name="Kane S.R."/>
            <person name="Chakicherla A.Y."/>
            <person name="Chain P.S.G."/>
            <person name="Schmidt R."/>
            <person name="Shin M.W."/>
            <person name="Legler T.C."/>
            <person name="Scow K.M."/>
            <person name="Larimer F.W."/>
            <person name="Lucas S.M."/>
            <person name="Richardson P.M."/>
            <person name="Hristova K.R."/>
        </authorList>
    </citation>
    <scope>NUCLEOTIDE SEQUENCE [LARGE SCALE GENOMIC DNA]</scope>
    <source>
        <strain evidence="9">ATCC BAA-1232 / LMG 22953 / PM1</strain>
    </source>
</reference>
<sequence length="227" mass="23546">MRLLVSVRDVDEALAAAAAGVDFIDLKEPSAGALGALPPATLEAIVAALQHAPGRRPISATIGDCAGTTEVLERVAETAACGVDYVKVGIARGQHALLDALAMCGHAVVPVFVADHGIDGALLARAGALAFPALMLDTEDKARGSLFDIASEVQLQRFVTQVRRSGKLCGLAGALRFEHLARLQSIAPDFAGFRSAVCSGARTAALDVQRVRALREQLQCEDAAQAA</sequence>
<keyword evidence="3" id="KW-0456">Lyase</keyword>
<accession>A2SJ33</accession>
<protein>
    <recommendedName>
        <fullName evidence="2">(5-formylfuran-3-yl)methyl phosphate synthase</fullName>
        <ecNumber evidence="2">4.2.3.153</ecNumber>
    </recommendedName>
    <alternativeName>
        <fullName evidence="5">4-(hydroxymethyl)-2-furancarboxaldehyde-phosphate synthase</fullName>
    </alternativeName>
</protein>
<dbReference type="Proteomes" id="UP000000366">
    <property type="component" value="Chromosome"/>
</dbReference>
<evidence type="ECO:0000313" key="8">
    <source>
        <dbReference type="EMBL" id="ABM95572.1"/>
    </source>
</evidence>
<dbReference type="InterPro" id="IPR007565">
    <property type="entry name" value="4HFCP_synth"/>
</dbReference>
<evidence type="ECO:0000313" key="9">
    <source>
        <dbReference type="Proteomes" id="UP000000366"/>
    </source>
</evidence>
<keyword evidence="9" id="KW-1185">Reference proteome</keyword>
<dbReference type="HOGENOM" id="CLU_068659_0_0_4"/>
<dbReference type="InterPro" id="IPR011060">
    <property type="entry name" value="RibuloseP-bd_barrel"/>
</dbReference>
<dbReference type="NCBIfam" id="NF002574">
    <property type="entry name" value="PRK02227.1-2"/>
    <property type="match status" value="1"/>
</dbReference>
<comment type="function">
    <text evidence="1">Catalyzes the formation of 4-(hydroxymethyl)-2-furancarboxaldehyde phosphate (4-HFC-P) from two molecules of glyceraldehyde-3-P (GA-3-P).</text>
</comment>
<dbReference type="GO" id="GO:0016829">
    <property type="term" value="F:lyase activity"/>
    <property type="evidence" value="ECO:0007669"/>
    <property type="project" value="UniProtKB-KW"/>
</dbReference>